<comment type="similarity">
    <text evidence="1">Belongs to the glycosyltransferase 2 family.</text>
</comment>
<evidence type="ECO:0000313" key="4">
    <source>
        <dbReference type="EMBL" id="BDE96220.1"/>
    </source>
</evidence>
<dbReference type="PANTHER" id="PTHR48090:SF8">
    <property type="entry name" value="GLYCOSYLTRANSFERASE CSBB-RELATED"/>
    <property type="match status" value="1"/>
</dbReference>
<accession>A0ABN6ME11</accession>
<feature type="transmembrane region" description="Helical" evidence="2">
    <location>
        <begin position="225"/>
        <end position="250"/>
    </location>
</feature>
<dbReference type="PANTHER" id="PTHR48090">
    <property type="entry name" value="UNDECAPRENYL-PHOSPHATE 4-DEOXY-4-FORMAMIDO-L-ARABINOSE TRANSFERASE-RELATED"/>
    <property type="match status" value="1"/>
</dbReference>
<feature type="domain" description="Glycosyltransferase 2-like" evidence="3">
    <location>
        <begin position="6"/>
        <end position="138"/>
    </location>
</feature>
<dbReference type="SUPFAM" id="SSF53448">
    <property type="entry name" value="Nucleotide-diphospho-sugar transferases"/>
    <property type="match status" value="1"/>
</dbReference>
<dbReference type="RefSeq" id="WP_244412504.1">
    <property type="nucleotide sequence ID" value="NZ_AP025564.1"/>
</dbReference>
<dbReference type="Gene3D" id="3.90.550.10">
    <property type="entry name" value="Spore Coat Polysaccharide Biosynthesis Protein SpsA, Chain A"/>
    <property type="match status" value="1"/>
</dbReference>
<dbReference type="Proteomes" id="UP001320544">
    <property type="component" value="Chromosome"/>
</dbReference>
<evidence type="ECO:0000259" key="3">
    <source>
        <dbReference type="Pfam" id="PF00535"/>
    </source>
</evidence>
<dbReference type="EMBL" id="AP025564">
    <property type="protein sequence ID" value="BDE96220.1"/>
    <property type="molecule type" value="Genomic_DNA"/>
</dbReference>
<gene>
    <name evidence="4" type="primary">ykcC</name>
    <name evidence="4" type="ORF">CE91St30_15530</name>
</gene>
<organism evidence="4 5">
    <name type="scientific">Raoultibacter timonensis</name>
    <dbReference type="NCBI Taxonomy" id="1907662"/>
    <lineage>
        <taxon>Bacteria</taxon>
        <taxon>Bacillati</taxon>
        <taxon>Actinomycetota</taxon>
        <taxon>Coriobacteriia</taxon>
        <taxon>Eggerthellales</taxon>
        <taxon>Eggerthellaceae</taxon>
        <taxon>Raoultibacter</taxon>
    </lineage>
</organism>
<keyword evidence="5" id="KW-1185">Reference proteome</keyword>
<protein>
    <submittedName>
        <fullName evidence="4">Glycosyltransferase YkcC</fullName>
    </submittedName>
</protein>
<dbReference type="InterPro" id="IPR029044">
    <property type="entry name" value="Nucleotide-diphossugar_trans"/>
</dbReference>
<dbReference type="InterPro" id="IPR001173">
    <property type="entry name" value="Glyco_trans_2-like"/>
</dbReference>
<dbReference type="InterPro" id="IPR050256">
    <property type="entry name" value="Glycosyltransferase_2"/>
</dbReference>
<name>A0ABN6ME11_9ACTN</name>
<keyword evidence="2" id="KW-0472">Membrane</keyword>
<reference evidence="4 5" key="1">
    <citation type="submission" date="2022-01" db="EMBL/GenBank/DDBJ databases">
        <title>Novel bile acid biosynthetic pathways are enriched in the microbiome of centenarians.</title>
        <authorList>
            <person name="Sato Y."/>
            <person name="Atarashi K."/>
            <person name="Plichta R.D."/>
            <person name="Arai Y."/>
            <person name="Sasajima S."/>
            <person name="Kearney M.S."/>
            <person name="Suda W."/>
            <person name="Takeshita K."/>
            <person name="Sasaki T."/>
            <person name="Okamoto S."/>
            <person name="Skelly N.A."/>
            <person name="Okamura Y."/>
            <person name="Vlamakis H."/>
            <person name="Li Y."/>
            <person name="Tanoue T."/>
            <person name="Takei H."/>
            <person name="Nittono H."/>
            <person name="Narushima S."/>
            <person name="Irie J."/>
            <person name="Itoh H."/>
            <person name="Moriya K."/>
            <person name="Sugiura Y."/>
            <person name="Suematsu M."/>
            <person name="Moritoki N."/>
            <person name="Shibata S."/>
            <person name="Littman R.D."/>
            <person name="Fischbach A.M."/>
            <person name="Uwamino Y."/>
            <person name="Inoue T."/>
            <person name="Honda A."/>
            <person name="Hattori M."/>
            <person name="Murai T."/>
            <person name="Xavier J.R."/>
            <person name="Hirose N."/>
            <person name="Honda K."/>
        </authorList>
    </citation>
    <scope>NUCLEOTIDE SEQUENCE [LARGE SCALE GENOMIC DNA]</scope>
    <source>
        <strain evidence="4 5">CE91-St30</strain>
    </source>
</reference>
<feature type="transmembrane region" description="Helical" evidence="2">
    <location>
        <begin position="262"/>
        <end position="285"/>
    </location>
</feature>
<dbReference type="Pfam" id="PF00535">
    <property type="entry name" value="Glycos_transf_2"/>
    <property type="match status" value="1"/>
</dbReference>
<sequence>MKLDLSIVVPAYNEIESLESLYEAITGYIDSTDLDLQFVFVDDGSVDETYSVLCSWDLGKAHSKVVKLSRNYGSHAAIRAGIYHADADAVMVYSSDMPEPIEDADRFYKGLKEGYELVYSVRTGYRGDLGSRLFSKLVNRCIDENYPAEGLIGVAFGSKIKKELNTDIESNSSVFFQIFQMGFSRLAIEVPYLEREQGESKWTLAKKVKLFVDSFVMFSYAPIRVITSIGILLAAVGIVCAIGIIIAKLFNIFEFAAGWPTMISIMLLGFGVTNVSLGIIAEYLVRTLDAARNKKTFIVDTVMEDHAPDGR</sequence>
<evidence type="ECO:0000256" key="2">
    <source>
        <dbReference type="SAM" id="Phobius"/>
    </source>
</evidence>
<evidence type="ECO:0000256" key="1">
    <source>
        <dbReference type="ARBA" id="ARBA00006739"/>
    </source>
</evidence>
<keyword evidence="2" id="KW-1133">Transmembrane helix</keyword>
<keyword evidence="2" id="KW-0812">Transmembrane</keyword>
<proteinExistence type="inferred from homology"/>
<evidence type="ECO:0000313" key="5">
    <source>
        <dbReference type="Proteomes" id="UP001320544"/>
    </source>
</evidence>